<dbReference type="KEGG" id="salh:HMF8227_02604"/>
<dbReference type="Pfam" id="PF12974">
    <property type="entry name" value="Phosphonate-bd"/>
    <property type="match status" value="1"/>
</dbReference>
<proteinExistence type="predicted"/>
<accession>A0A2S2E5W9</accession>
<gene>
    <name evidence="1" type="ORF">HMF8227_02604</name>
</gene>
<reference evidence="1 2" key="1">
    <citation type="submission" date="2018-05" db="EMBL/GenBank/DDBJ databases">
        <title>Salinimonas sp. HMF8227 Genome sequencing and assembly.</title>
        <authorList>
            <person name="Kang H."/>
            <person name="Kang J."/>
            <person name="Cha I."/>
            <person name="Kim H."/>
            <person name="Joh K."/>
        </authorList>
    </citation>
    <scope>NUCLEOTIDE SEQUENCE [LARGE SCALE GENOMIC DNA]</scope>
    <source>
        <strain evidence="1 2">HMF8227</strain>
    </source>
</reference>
<name>A0A2S2E5W9_9ALTE</name>
<dbReference type="EMBL" id="CP029347">
    <property type="protein sequence ID" value="AWL13056.1"/>
    <property type="molecule type" value="Genomic_DNA"/>
</dbReference>
<dbReference type="Proteomes" id="UP000245728">
    <property type="component" value="Chromosome"/>
</dbReference>
<organism evidence="1 2">
    <name type="scientific">Saliniradius amylolyticus</name>
    <dbReference type="NCBI Taxonomy" id="2183582"/>
    <lineage>
        <taxon>Bacteria</taxon>
        <taxon>Pseudomonadati</taxon>
        <taxon>Pseudomonadota</taxon>
        <taxon>Gammaproteobacteria</taxon>
        <taxon>Alteromonadales</taxon>
        <taxon>Alteromonadaceae</taxon>
        <taxon>Saliniradius</taxon>
    </lineage>
</organism>
<evidence type="ECO:0000313" key="2">
    <source>
        <dbReference type="Proteomes" id="UP000245728"/>
    </source>
</evidence>
<protein>
    <submittedName>
        <fullName evidence="1">Uncharacterized protein</fullName>
    </submittedName>
</protein>
<keyword evidence="2" id="KW-1185">Reference proteome</keyword>
<dbReference type="AlphaFoldDB" id="A0A2S2E5W9"/>
<evidence type="ECO:0000313" key="1">
    <source>
        <dbReference type="EMBL" id="AWL13056.1"/>
    </source>
</evidence>
<dbReference type="RefSeq" id="WP_239421309.1">
    <property type="nucleotide sequence ID" value="NZ_CP029347.1"/>
</dbReference>
<dbReference type="SUPFAM" id="SSF53850">
    <property type="entry name" value="Periplasmic binding protein-like II"/>
    <property type="match status" value="1"/>
</dbReference>
<sequence>MPVLRKPWLIALVTSALAIVLMVVAYRQAYQSYLPLAPVLQRHYECSTGNDSQQVFTLITSQPEQARHLPSRLCQAQDVIKQFGRVEALWLNDDAEIMQYVGKGQANLALVKKHLMAVTQASETYNYQRIASYPDYRAFFIALKEKPELSKGYLMDKSMGLVDSPTSRSGYILPLSLLNSLDLPPENMQLTYASSHDELRELLSRGEVDIISSYWKQSDEQRFSLNYATAIGDTISGSHWYLKLPQNNINLRCAIQDALSQQAAEASSSYYQQLELEGDCNAAE</sequence>